<dbReference type="VEuPathDB" id="FungiDB:HCDG_03103"/>
<evidence type="ECO:0000313" key="1">
    <source>
        <dbReference type="EMBL" id="EER43205.1"/>
    </source>
</evidence>
<proteinExistence type="predicted"/>
<accession>C6HA72</accession>
<dbReference type="OMA" id="DEYCARD"/>
<dbReference type="EMBL" id="GG692421">
    <property type="protein sequence ID" value="EER43205.1"/>
    <property type="molecule type" value="Genomic_DNA"/>
</dbReference>
<protein>
    <submittedName>
        <fullName evidence="1">Uncharacterized protein</fullName>
    </submittedName>
</protein>
<dbReference type="STRING" id="544712.C6HA72"/>
<evidence type="ECO:0000313" key="2">
    <source>
        <dbReference type="Proteomes" id="UP000002624"/>
    </source>
</evidence>
<gene>
    <name evidence="1" type="ORF">HCDG_03103</name>
</gene>
<dbReference type="AlphaFoldDB" id="C6HA72"/>
<sequence>MSYELLMLNYFVGGISLFSKMHKFDISRSFRAFLLRFNRFAMGEKRKLPACGRESTSKRRKKIGEALTPDEYCARDSVRLAQFQVTGKKYTDATTIAINRVQCFWDW</sequence>
<name>C6HA72_AJECH</name>
<organism evidence="1 2">
    <name type="scientific">Ajellomyces capsulatus (strain H143)</name>
    <name type="common">Darling's disease fungus</name>
    <name type="synonym">Histoplasma capsulatum</name>
    <dbReference type="NCBI Taxonomy" id="544712"/>
    <lineage>
        <taxon>Eukaryota</taxon>
        <taxon>Fungi</taxon>
        <taxon>Dikarya</taxon>
        <taxon>Ascomycota</taxon>
        <taxon>Pezizomycotina</taxon>
        <taxon>Eurotiomycetes</taxon>
        <taxon>Eurotiomycetidae</taxon>
        <taxon>Onygenales</taxon>
        <taxon>Ajellomycetaceae</taxon>
        <taxon>Histoplasma</taxon>
    </lineage>
</organism>
<dbReference type="HOGENOM" id="CLU_2209280_0_0_1"/>
<reference evidence="2" key="1">
    <citation type="submission" date="2009-05" db="EMBL/GenBank/DDBJ databases">
        <title>The genome sequence of Ajellomyces capsulatus strain H143.</title>
        <authorList>
            <person name="Champion M."/>
            <person name="Cuomo C.A."/>
            <person name="Ma L.-J."/>
            <person name="Henn M.R."/>
            <person name="Sil A."/>
            <person name="Goldman B."/>
            <person name="Young S.K."/>
            <person name="Kodira C.D."/>
            <person name="Zeng Q."/>
            <person name="Koehrsen M."/>
            <person name="Alvarado L."/>
            <person name="Berlin A.M."/>
            <person name="Borenstein D."/>
            <person name="Chen Z."/>
            <person name="Engels R."/>
            <person name="Freedman E."/>
            <person name="Gellesch M."/>
            <person name="Goldberg J."/>
            <person name="Griggs A."/>
            <person name="Gujja S."/>
            <person name="Heiman D.I."/>
            <person name="Hepburn T.A."/>
            <person name="Howarth C."/>
            <person name="Jen D."/>
            <person name="Larson L."/>
            <person name="Lewis B."/>
            <person name="Mehta T."/>
            <person name="Park D."/>
            <person name="Pearson M."/>
            <person name="Roberts A."/>
            <person name="Saif S."/>
            <person name="Shea T.D."/>
            <person name="Shenoy N."/>
            <person name="Sisk P."/>
            <person name="Stolte C."/>
            <person name="Sykes S."/>
            <person name="Walk T."/>
            <person name="White J."/>
            <person name="Yandava C."/>
            <person name="Klein B."/>
            <person name="McEwen J.G."/>
            <person name="Puccia R."/>
            <person name="Goldman G.H."/>
            <person name="Felipe M.S."/>
            <person name="Nino-Vega G."/>
            <person name="San-Blas G."/>
            <person name="Taylor J.W."/>
            <person name="Mendoza L."/>
            <person name="Galagan J.E."/>
            <person name="Nusbaum C."/>
            <person name="Birren B.W."/>
        </authorList>
    </citation>
    <scope>NUCLEOTIDE SEQUENCE [LARGE SCALE GENOMIC DNA]</scope>
    <source>
        <strain evidence="2">H143</strain>
    </source>
</reference>
<dbReference type="OrthoDB" id="4206057at2759"/>
<dbReference type="Proteomes" id="UP000002624">
    <property type="component" value="Unassembled WGS sequence"/>
</dbReference>